<dbReference type="EMBL" id="LM995447">
    <property type="protein sequence ID" value="CDZ25005.1"/>
    <property type="molecule type" value="Genomic_DNA"/>
</dbReference>
<evidence type="ECO:0000313" key="1">
    <source>
        <dbReference type="EMBL" id="CDZ25005.1"/>
    </source>
</evidence>
<dbReference type="KEGG" id="ccel:CCDG5_1910"/>
<dbReference type="Proteomes" id="UP000032431">
    <property type="component" value="Chromosome I"/>
</dbReference>
<keyword evidence="2" id="KW-1185">Reference proteome</keyword>
<proteinExistence type="predicted"/>
<accession>A0A078KUZ8</accession>
<sequence>MSRIAKFISGVVISSVLLCTIASAKVPPSHISDRR</sequence>
<organism evidence="1 2">
    <name type="scientific">[Clostridium] cellulosi</name>
    <dbReference type="NCBI Taxonomy" id="29343"/>
    <lineage>
        <taxon>Bacteria</taxon>
        <taxon>Bacillati</taxon>
        <taxon>Bacillota</taxon>
        <taxon>Clostridia</taxon>
        <taxon>Eubacteriales</taxon>
        <taxon>Oscillospiraceae</taxon>
        <taxon>Oscillospiraceae incertae sedis</taxon>
    </lineage>
</organism>
<reference evidence="2" key="1">
    <citation type="submission" date="2014-07" db="EMBL/GenBank/DDBJ databases">
        <authorList>
            <person name="Wibberg D."/>
        </authorList>
    </citation>
    <scope>NUCLEOTIDE SEQUENCE [LARGE SCALE GENOMIC DNA]</scope>
    <source>
        <strain evidence="2">DG5</strain>
    </source>
</reference>
<gene>
    <name evidence="1" type="ORF">CCDG5_1910</name>
</gene>
<name>A0A078KUZ8_9FIRM</name>
<dbReference type="HOGENOM" id="CLU_3364218_0_0_9"/>
<protein>
    <submittedName>
        <fullName evidence="1">Putative secreted protein</fullName>
    </submittedName>
</protein>
<evidence type="ECO:0000313" key="2">
    <source>
        <dbReference type="Proteomes" id="UP000032431"/>
    </source>
</evidence>
<dbReference type="AlphaFoldDB" id="A0A078KUZ8"/>